<sequence length="125" mass="12912">MRCTVTGMRTTLTIAAACAAAVLVTGCGESKRESMHDKAIAAGMSEEQFLACEDFINGNTTLSPEDAAGKAELARKVNEWAQKSGPDFADAGDGLARAASGPASAWKLAADTFAGRCLQAGWPSE</sequence>
<proteinExistence type="predicted"/>
<accession>A0A449G7M8</accession>
<dbReference type="AlphaFoldDB" id="A0A449G7M8"/>
<evidence type="ECO:0008006" key="4">
    <source>
        <dbReference type="Google" id="ProtNLM"/>
    </source>
</evidence>
<dbReference type="PROSITE" id="PS51257">
    <property type="entry name" value="PROKAR_LIPOPROTEIN"/>
    <property type="match status" value="1"/>
</dbReference>
<dbReference type="EMBL" id="CAACYE010000005">
    <property type="protein sequence ID" value="VFA81640.1"/>
    <property type="molecule type" value="Genomic_DNA"/>
</dbReference>
<organism evidence="3">
    <name type="scientific">Nocardia farcinica</name>
    <dbReference type="NCBI Taxonomy" id="37329"/>
    <lineage>
        <taxon>Bacteria</taxon>
        <taxon>Bacillati</taxon>
        <taxon>Actinomycetota</taxon>
        <taxon>Actinomycetes</taxon>
        <taxon>Mycobacteriales</taxon>
        <taxon>Nocardiaceae</taxon>
        <taxon>Nocardia</taxon>
    </lineage>
</organism>
<evidence type="ECO:0000256" key="1">
    <source>
        <dbReference type="SAM" id="SignalP"/>
    </source>
</evidence>
<feature type="chain" id="PRO_5038305472" description="Lipoprotein" evidence="1">
    <location>
        <begin position="20"/>
        <end position="125"/>
    </location>
</feature>
<name>A0A449G7M8_NOCFR</name>
<protein>
    <recommendedName>
        <fullName evidence="4">Lipoprotein</fullName>
    </recommendedName>
</protein>
<reference evidence="3" key="1">
    <citation type="submission" date="2019-02" db="EMBL/GenBank/DDBJ databases">
        <authorList>
            <consortium name="Pathogen Informatics"/>
        </authorList>
    </citation>
    <scope>NUCLEOTIDE SEQUENCE</scope>
    <source>
        <strain evidence="3">3012STDY6733949</strain>
    </source>
</reference>
<feature type="signal peptide" evidence="1">
    <location>
        <begin position="1"/>
        <end position="19"/>
    </location>
</feature>
<evidence type="ECO:0000313" key="2">
    <source>
        <dbReference type="EMBL" id="VFA81520.1"/>
    </source>
</evidence>
<evidence type="ECO:0000313" key="3">
    <source>
        <dbReference type="EMBL" id="VFA81640.1"/>
    </source>
</evidence>
<keyword evidence="1" id="KW-0732">Signal</keyword>
<gene>
    <name evidence="2" type="ORF">NCTC1935_00145</name>
    <name evidence="3" type="ORF">NCTC1935_00205</name>
</gene>
<dbReference type="EMBL" id="CAACYE010000005">
    <property type="protein sequence ID" value="VFA81520.1"/>
    <property type="molecule type" value="Genomic_DNA"/>
</dbReference>